<dbReference type="AlphaFoldDB" id="A0AAD6U2F1"/>
<dbReference type="Proteomes" id="UP001222325">
    <property type="component" value="Unassembled WGS sequence"/>
</dbReference>
<reference evidence="1" key="1">
    <citation type="submission" date="2023-03" db="EMBL/GenBank/DDBJ databases">
        <title>Massive genome expansion in bonnet fungi (Mycena s.s.) driven by repeated elements and novel gene families across ecological guilds.</title>
        <authorList>
            <consortium name="Lawrence Berkeley National Laboratory"/>
            <person name="Harder C.B."/>
            <person name="Miyauchi S."/>
            <person name="Viragh M."/>
            <person name="Kuo A."/>
            <person name="Thoen E."/>
            <person name="Andreopoulos B."/>
            <person name="Lu D."/>
            <person name="Skrede I."/>
            <person name="Drula E."/>
            <person name="Henrissat B."/>
            <person name="Morin E."/>
            <person name="Kohler A."/>
            <person name="Barry K."/>
            <person name="LaButti K."/>
            <person name="Morin E."/>
            <person name="Salamov A."/>
            <person name="Lipzen A."/>
            <person name="Mereny Z."/>
            <person name="Hegedus B."/>
            <person name="Baldrian P."/>
            <person name="Stursova M."/>
            <person name="Weitz H."/>
            <person name="Taylor A."/>
            <person name="Grigoriev I.V."/>
            <person name="Nagy L.G."/>
            <person name="Martin F."/>
            <person name="Kauserud H."/>
        </authorList>
    </citation>
    <scope>NUCLEOTIDE SEQUENCE</scope>
    <source>
        <strain evidence="1">CBHHK173m</strain>
    </source>
</reference>
<dbReference type="EMBL" id="JARJCN010000031">
    <property type="protein sequence ID" value="KAJ7086468.1"/>
    <property type="molecule type" value="Genomic_DNA"/>
</dbReference>
<evidence type="ECO:0000313" key="1">
    <source>
        <dbReference type="EMBL" id="KAJ7086468.1"/>
    </source>
</evidence>
<evidence type="ECO:0000313" key="2">
    <source>
        <dbReference type="Proteomes" id="UP001222325"/>
    </source>
</evidence>
<name>A0AAD6U2F1_9AGAR</name>
<organism evidence="1 2">
    <name type="scientific">Mycena belliarum</name>
    <dbReference type="NCBI Taxonomy" id="1033014"/>
    <lineage>
        <taxon>Eukaryota</taxon>
        <taxon>Fungi</taxon>
        <taxon>Dikarya</taxon>
        <taxon>Basidiomycota</taxon>
        <taxon>Agaricomycotina</taxon>
        <taxon>Agaricomycetes</taxon>
        <taxon>Agaricomycetidae</taxon>
        <taxon>Agaricales</taxon>
        <taxon>Marasmiineae</taxon>
        <taxon>Mycenaceae</taxon>
        <taxon>Mycena</taxon>
    </lineage>
</organism>
<protein>
    <submittedName>
        <fullName evidence="1">Uncharacterized protein</fullName>
    </submittedName>
</protein>
<sequence length="238" mass="27072">MKASCDLGLRLCVWGTASTMQAGTRSVSARCTGIRNEFGRRRRKSKREQRPKSGMCEWIMRRSGRTARGKEKEDKNKTHLIRKPEPLHSIVPTGAKRRLAARSWGRAPRASLWQSACQRTTHCLRRPIVAGLREGVRRGRGRHRSRAIFPTSCSRHGSERGRFAGWIHLDVEGPTARARARVHRLRPNASRRSKTRSALCLWRRWRWRYSGTKGPVEILRGSHGGDGKVWPMIAAEGA</sequence>
<comment type="caution">
    <text evidence="1">The sequence shown here is derived from an EMBL/GenBank/DDBJ whole genome shotgun (WGS) entry which is preliminary data.</text>
</comment>
<gene>
    <name evidence="1" type="ORF">B0H15DRAFT_844860</name>
</gene>
<accession>A0AAD6U2F1</accession>
<keyword evidence="2" id="KW-1185">Reference proteome</keyword>
<proteinExistence type="predicted"/>